<keyword evidence="2" id="KW-0378">Hydrolase</keyword>
<dbReference type="EMBL" id="AP024355">
    <property type="protein sequence ID" value="BCR05859.1"/>
    <property type="molecule type" value="Genomic_DNA"/>
</dbReference>
<evidence type="ECO:0000313" key="5">
    <source>
        <dbReference type="Proteomes" id="UP001319827"/>
    </source>
</evidence>
<evidence type="ECO:0000313" key="4">
    <source>
        <dbReference type="EMBL" id="BCR05859.1"/>
    </source>
</evidence>
<dbReference type="RefSeq" id="WP_221249256.1">
    <property type="nucleotide sequence ID" value="NZ_AP024355.1"/>
</dbReference>
<dbReference type="Pfam" id="PF04336">
    <property type="entry name" value="ACP_PD"/>
    <property type="match status" value="1"/>
</dbReference>
<gene>
    <name evidence="4" type="ORF">DESUT3_29280</name>
</gene>
<evidence type="ECO:0000256" key="3">
    <source>
        <dbReference type="ARBA" id="ARBA00023098"/>
    </source>
</evidence>
<reference evidence="4 5" key="2">
    <citation type="journal article" date="2021" name="Int. J. Syst. Evol. Microbiol.">
        <title>Isolation and Polyphasic Characterization of Desulfuromonas versatilis sp. Nov., an Electrogenic Bacteria Capable of Versatile Metabolism Isolated from a Graphene Oxide-Reducing Enrichment Culture.</title>
        <authorList>
            <person name="Xie L."/>
            <person name="Yoshida N."/>
            <person name="Ishii S."/>
            <person name="Meng L."/>
        </authorList>
    </citation>
    <scope>NUCLEOTIDE SEQUENCE [LARGE SCALE GENOMIC DNA]</scope>
    <source>
        <strain evidence="4 5">NIT-T3</strain>
    </source>
</reference>
<protein>
    <submittedName>
        <fullName evidence="4">ACP phosphodiesterase</fullName>
    </submittedName>
</protein>
<evidence type="ECO:0000256" key="1">
    <source>
        <dbReference type="ARBA" id="ARBA00022516"/>
    </source>
</evidence>
<dbReference type="PIRSF" id="PIRSF011489">
    <property type="entry name" value="DUF479"/>
    <property type="match status" value="1"/>
</dbReference>
<sequence length="196" mass="22520">MNYLLHLYLADPTPESLLGNLMGDFVKGRLDESISPELRQGITLHRRVDSFAHDHDLVRRSKNRISPRYGHYRSIMVDIFYDHFLARNWQRYAPMPLESFAAGVYRLLQEREAQLPTGLRRIAPRMIAHNWLVSYRDVQVIGRVLAGVSGRLRRANPLAEGLGELTRNYDVLQEDFETFVTDLEAFVAEIKAGGVP</sequence>
<dbReference type="PANTHER" id="PTHR38764:SF1">
    <property type="entry name" value="ACYL CARRIER PROTEIN PHOSPHODIESTERASE"/>
    <property type="match status" value="1"/>
</dbReference>
<dbReference type="Proteomes" id="UP001319827">
    <property type="component" value="Chromosome"/>
</dbReference>
<proteinExistence type="predicted"/>
<accession>A0ABM8HZB8</accession>
<dbReference type="PANTHER" id="PTHR38764">
    <property type="entry name" value="ACYL CARRIER PROTEIN PHOSPHODIESTERASE"/>
    <property type="match status" value="1"/>
</dbReference>
<keyword evidence="1" id="KW-0444">Lipid biosynthesis</keyword>
<evidence type="ECO:0000256" key="2">
    <source>
        <dbReference type="ARBA" id="ARBA00022801"/>
    </source>
</evidence>
<reference evidence="4 5" key="1">
    <citation type="journal article" date="2016" name="C (Basel)">
        <title>Selective Growth of and Electricity Production by Marine Exoelectrogenic Bacteria in Self-Aggregated Hydrogel of Microbially Reduced Graphene Oxide.</title>
        <authorList>
            <person name="Yoshida N."/>
            <person name="Goto Y."/>
            <person name="Miyata Y."/>
        </authorList>
    </citation>
    <scope>NUCLEOTIDE SEQUENCE [LARGE SCALE GENOMIC DNA]</scope>
    <source>
        <strain evidence="4 5">NIT-T3</strain>
    </source>
</reference>
<dbReference type="InterPro" id="IPR007431">
    <property type="entry name" value="ACP_PD"/>
</dbReference>
<organism evidence="4 5">
    <name type="scientific">Desulfuromonas versatilis</name>
    <dbReference type="NCBI Taxonomy" id="2802975"/>
    <lineage>
        <taxon>Bacteria</taxon>
        <taxon>Pseudomonadati</taxon>
        <taxon>Thermodesulfobacteriota</taxon>
        <taxon>Desulfuromonadia</taxon>
        <taxon>Desulfuromonadales</taxon>
        <taxon>Desulfuromonadaceae</taxon>
        <taxon>Desulfuromonas</taxon>
    </lineage>
</organism>
<name>A0ABM8HZB8_9BACT</name>
<keyword evidence="5" id="KW-1185">Reference proteome</keyword>
<keyword evidence="3" id="KW-0443">Lipid metabolism</keyword>